<dbReference type="InterPro" id="IPR029063">
    <property type="entry name" value="SAM-dependent_MTases_sf"/>
</dbReference>
<dbReference type="CDD" id="cd02440">
    <property type="entry name" value="AdoMet_MTases"/>
    <property type="match status" value="1"/>
</dbReference>
<evidence type="ECO:0000256" key="2">
    <source>
        <dbReference type="SAM" id="MobiDB-lite"/>
    </source>
</evidence>
<feature type="transmembrane region" description="Helical" evidence="3">
    <location>
        <begin position="74"/>
        <end position="94"/>
    </location>
</feature>
<evidence type="ECO:0000313" key="4">
    <source>
        <dbReference type="EMBL" id="GGK22393.1"/>
    </source>
</evidence>
<reference evidence="4" key="1">
    <citation type="journal article" date="2014" name="Int. J. Syst. Evol. Microbiol.">
        <title>Complete genome sequence of Corynebacterium casei LMG S-19264T (=DSM 44701T), isolated from a smear-ripened cheese.</title>
        <authorList>
            <consortium name="US DOE Joint Genome Institute (JGI-PGF)"/>
            <person name="Walter F."/>
            <person name="Albersmeier A."/>
            <person name="Kalinowski J."/>
            <person name="Ruckert C."/>
        </authorList>
    </citation>
    <scope>NUCLEOTIDE SEQUENCE</scope>
    <source>
        <strain evidence="4">JCM 3091</strain>
    </source>
</reference>
<feature type="transmembrane region" description="Helical" evidence="3">
    <location>
        <begin position="267"/>
        <end position="291"/>
    </location>
</feature>
<feature type="transmembrane region" description="Helical" evidence="3">
    <location>
        <begin position="211"/>
        <end position="230"/>
    </location>
</feature>
<keyword evidence="3" id="KW-1133">Transmembrane helix</keyword>
<sequence length="566" mass="57275">MDNPAGPDARQPDPATPSGAAGPAHGAGSPAAPGPPGPSGAGGTAAPPPAASPAERVAVAAAGRALPTWLAGTLVFLASGAVLVLEVVALRLIGPYVGVTLQTSSAVIGLALAAIAYGAWTGGWFADRRDPRRLLAPTLVLAGVATGLTLPIVRYAGEALRGSSAPGVLALTAAAVFAPAALLSAVTPLVVKLQLADLRRTGHVVGRLSSVGTLGAVTATLGTGFVLVAALPSSVIMLVLAAALGLAGVGLGLYLHRADRGASDPAVTARGVTSLGLAVAAVGGAALTAVAPNPCTRETAYHCAEVVVDPQRAQGRTLVLNSAAHSYVDLADPTYLRYGYVQWIAALTEAAAPPGTPVQALHLGGGGFTLPRFLEANRPGSDSLVLELDDRLVALDRERLGLRTGPRLRVRTGDARVHLAAEPDASRDLLIGDAFGHLVVPWHLATRELVADVRRVLRPGGRYAQNVIDHPPYRFVRAEVATVAAVFPYVALASTPAAAAGRAGANFVIVASTAPLPMADWTRRLAGLAPGSVRVLDGAQARAFAGGARVLTDDYAPVDQLLLAGG</sequence>
<name>A0A8J3FFZ5_9ACTN</name>
<reference evidence="4" key="2">
    <citation type="submission" date="2020-09" db="EMBL/GenBank/DDBJ databases">
        <authorList>
            <person name="Sun Q."/>
            <person name="Ohkuma M."/>
        </authorList>
    </citation>
    <scope>NUCLEOTIDE SEQUENCE</scope>
    <source>
        <strain evidence="4">JCM 3091</strain>
    </source>
</reference>
<evidence type="ECO:0000256" key="1">
    <source>
        <dbReference type="ARBA" id="ARBA00023115"/>
    </source>
</evidence>
<feature type="transmembrane region" description="Helical" evidence="3">
    <location>
        <begin position="138"/>
        <end position="156"/>
    </location>
</feature>
<dbReference type="PANTHER" id="PTHR43317:SF1">
    <property type="entry name" value="THERMOSPERMINE SYNTHASE ACAULIS5"/>
    <property type="match status" value="1"/>
</dbReference>
<dbReference type="PANTHER" id="PTHR43317">
    <property type="entry name" value="THERMOSPERMINE SYNTHASE ACAULIS5"/>
    <property type="match status" value="1"/>
</dbReference>
<feature type="compositionally biased region" description="Low complexity" evidence="2">
    <location>
        <begin position="16"/>
        <end position="31"/>
    </location>
</feature>
<evidence type="ECO:0008006" key="6">
    <source>
        <dbReference type="Google" id="ProtNLM"/>
    </source>
</evidence>
<feature type="transmembrane region" description="Helical" evidence="3">
    <location>
        <begin position="236"/>
        <end position="255"/>
    </location>
</feature>
<dbReference type="AlphaFoldDB" id="A0A8J3FFZ5"/>
<protein>
    <recommendedName>
        <fullName evidence="6">Spermidine synthase</fullName>
    </recommendedName>
</protein>
<accession>A0A8J3FFZ5</accession>
<keyword evidence="3" id="KW-0812">Transmembrane</keyword>
<feature type="region of interest" description="Disordered" evidence="2">
    <location>
        <begin position="1"/>
        <end position="51"/>
    </location>
</feature>
<keyword evidence="3" id="KW-0472">Membrane</keyword>
<dbReference type="Gene3D" id="1.20.1250.20">
    <property type="entry name" value="MFS general substrate transporter like domains"/>
    <property type="match status" value="1"/>
</dbReference>
<keyword evidence="5" id="KW-1185">Reference proteome</keyword>
<feature type="transmembrane region" description="Helical" evidence="3">
    <location>
        <begin position="106"/>
        <end position="126"/>
    </location>
</feature>
<dbReference type="NCBIfam" id="NF037959">
    <property type="entry name" value="MFS_SpdSyn"/>
    <property type="match status" value="1"/>
</dbReference>
<keyword evidence="1" id="KW-0620">Polyamine biosynthesis</keyword>
<gene>
    <name evidence="4" type="ORF">GCM10010124_13590</name>
</gene>
<evidence type="ECO:0000256" key="3">
    <source>
        <dbReference type="SAM" id="Phobius"/>
    </source>
</evidence>
<dbReference type="GO" id="GO:0006596">
    <property type="term" value="P:polyamine biosynthetic process"/>
    <property type="evidence" value="ECO:0007669"/>
    <property type="project" value="UniProtKB-KW"/>
</dbReference>
<dbReference type="Proteomes" id="UP000662200">
    <property type="component" value="Unassembled WGS sequence"/>
</dbReference>
<dbReference type="Gene3D" id="3.40.50.150">
    <property type="entry name" value="Vaccinia Virus protein VP39"/>
    <property type="match status" value="1"/>
</dbReference>
<dbReference type="EMBL" id="BMQC01000003">
    <property type="protein sequence ID" value="GGK22393.1"/>
    <property type="molecule type" value="Genomic_DNA"/>
</dbReference>
<dbReference type="InterPro" id="IPR036259">
    <property type="entry name" value="MFS_trans_sf"/>
</dbReference>
<dbReference type="SUPFAM" id="SSF103473">
    <property type="entry name" value="MFS general substrate transporter"/>
    <property type="match status" value="1"/>
</dbReference>
<evidence type="ECO:0000313" key="5">
    <source>
        <dbReference type="Proteomes" id="UP000662200"/>
    </source>
</evidence>
<proteinExistence type="predicted"/>
<comment type="caution">
    <text evidence="4">The sequence shown here is derived from an EMBL/GenBank/DDBJ whole genome shotgun (WGS) entry which is preliminary data.</text>
</comment>
<dbReference type="SUPFAM" id="SSF53335">
    <property type="entry name" value="S-adenosyl-L-methionine-dependent methyltransferases"/>
    <property type="match status" value="1"/>
</dbReference>
<organism evidence="4 5">
    <name type="scientific">Pilimelia terevasa</name>
    <dbReference type="NCBI Taxonomy" id="53372"/>
    <lineage>
        <taxon>Bacteria</taxon>
        <taxon>Bacillati</taxon>
        <taxon>Actinomycetota</taxon>
        <taxon>Actinomycetes</taxon>
        <taxon>Micromonosporales</taxon>
        <taxon>Micromonosporaceae</taxon>
        <taxon>Pilimelia</taxon>
    </lineage>
</organism>
<feature type="transmembrane region" description="Helical" evidence="3">
    <location>
        <begin position="168"/>
        <end position="191"/>
    </location>
</feature>